<keyword evidence="4" id="KW-0472">Membrane</keyword>
<dbReference type="Proteomes" id="UP000630353">
    <property type="component" value="Unassembled WGS sequence"/>
</dbReference>
<dbReference type="Pfam" id="PF05433">
    <property type="entry name" value="Rick_17kDa_Anti"/>
    <property type="match status" value="1"/>
</dbReference>
<feature type="domain" description="Surface antigen" evidence="8">
    <location>
        <begin position="147"/>
        <end position="210"/>
    </location>
</feature>
<gene>
    <name evidence="9" type="ORF">GCM10017083_25920</name>
</gene>
<evidence type="ECO:0000256" key="1">
    <source>
        <dbReference type="ARBA" id="ARBA00004459"/>
    </source>
</evidence>
<name>A0A918XS82_9PROT</name>
<feature type="domain" description="Glycine zipper 2TM" evidence="7">
    <location>
        <begin position="91"/>
        <end position="129"/>
    </location>
</feature>
<comment type="subcellular location">
    <subcellularLocation>
        <location evidence="1">Cell outer membrane</location>
        <topology evidence="1">Lipid-anchor</topology>
    </subcellularLocation>
</comment>
<comment type="similarity">
    <text evidence="2">Belongs to the rickettsiale 17 kDa surface antigen family.</text>
</comment>
<dbReference type="RefSeq" id="WP_229837043.1">
    <property type="nucleotide sequence ID" value="NZ_BMZS01000005.1"/>
</dbReference>
<dbReference type="PANTHER" id="PTHR35603:SF2">
    <property type="entry name" value="OUTER MEMBRANE LIPOPROTEIN"/>
    <property type="match status" value="1"/>
</dbReference>
<protein>
    <recommendedName>
        <fullName evidence="3">17 kDa surface antigen</fullName>
    </recommendedName>
</protein>
<dbReference type="InterPro" id="IPR051407">
    <property type="entry name" value="Bact_OM_lipoprot/Surf_antigen"/>
</dbReference>
<keyword evidence="6" id="KW-0732">Signal</keyword>
<evidence type="ECO:0000256" key="3">
    <source>
        <dbReference type="ARBA" id="ARBA00015281"/>
    </source>
</evidence>
<dbReference type="GO" id="GO:0009279">
    <property type="term" value="C:cell outer membrane"/>
    <property type="evidence" value="ECO:0007669"/>
    <property type="project" value="UniProtKB-SubCell"/>
</dbReference>
<proteinExistence type="inferred from homology"/>
<dbReference type="InterPro" id="IPR032635">
    <property type="entry name" value="Anti_2"/>
</dbReference>
<feature type="chain" id="PRO_5037162855" description="17 kDa surface antigen" evidence="6">
    <location>
        <begin position="27"/>
        <end position="211"/>
    </location>
</feature>
<feature type="signal peptide" evidence="6">
    <location>
        <begin position="1"/>
        <end position="26"/>
    </location>
</feature>
<evidence type="ECO:0000256" key="4">
    <source>
        <dbReference type="ARBA" id="ARBA00023136"/>
    </source>
</evidence>
<evidence type="ECO:0000313" key="10">
    <source>
        <dbReference type="Proteomes" id="UP000630353"/>
    </source>
</evidence>
<evidence type="ECO:0000256" key="6">
    <source>
        <dbReference type="SAM" id="SignalP"/>
    </source>
</evidence>
<comment type="caution">
    <text evidence="9">The sequence shown here is derived from an EMBL/GenBank/DDBJ whole genome shotgun (WGS) entry which is preliminary data.</text>
</comment>
<sequence length="211" mass="22327">MRSLNFGLAVAAALMIAAAPAGPAFAEPPPWAPAHGWRAKHHGHDRHREVHVYHHYDRADDYGRPVIVTRGASYRCDRSLLDGNKTLLAQILGGAGGAVAGSQFGKGTGKLAATAGGALLGVLIGTEIGGSLDAADAACAQQALETADTGRPVVWDNPDRGTRYAMVPTRTYENAGTYCREYTTRASVGGRTQEAYGTACRRPDGSWRIVR</sequence>
<dbReference type="EMBL" id="BMZS01000005">
    <property type="protein sequence ID" value="GHD51451.1"/>
    <property type="molecule type" value="Genomic_DNA"/>
</dbReference>
<evidence type="ECO:0000313" key="9">
    <source>
        <dbReference type="EMBL" id="GHD51451.1"/>
    </source>
</evidence>
<reference evidence="9" key="1">
    <citation type="journal article" date="2014" name="Int. J. Syst. Evol. Microbiol.">
        <title>Complete genome sequence of Corynebacterium casei LMG S-19264T (=DSM 44701T), isolated from a smear-ripened cheese.</title>
        <authorList>
            <consortium name="US DOE Joint Genome Institute (JGI-PGF)"/>
            <person name="Walter F."/>
            <person name="Albersmeier A."/>
            <person name="Kalinowski J."/>
            <person name="Ruckert C."/>
        </authorList>
    </citation>
    <scope>NUCLEOTIDE SEQUENCE</scope>
    <source>
        <strain evidence="9">KCTC 42651</strain>
    </source>
</reference>
<organism evidence="9 10">
    <name type="scientific">Thalassobaculum fulvum</name>
    <dbReference type="NCBI Taxonomy" id="1633335"/>
    <lineage>
        <taxon>Bacteria</taxon>
        <taxon>Pseudomonadati</taxon>
        <taxon>Pseudomonadota</taxon>
        <taxon>Alphaproteobacteria</taxon>
        <taxon>Rhodospirillales</taxon>
        <taxon>Thalassobaculaceae</taxon>
        <taxon>Thalassobaculum</taxon>
    </lineage>
</organism>
<dbReference type="PANTHER" id="PTHR35603">
    <property type="match status" value="1"/>
</dbReference>
<evidence type="ECO:0000256" key="2">
    <source>
        <dbReference type="ARBA" id="ARBA00008681"/>
    </source>
</evidence>
<evidence type="ECO:0000259" key="8">
    <source>
        <dbReference type="Pfam" id="PF16998"/>
    </source>
</evidence>
<dbReference type="Pfam" id="PF16998">
    <property type="entry name" value="17kDa_Anti_2"/>
    <property type="match status" value="1"/>
</dbReference>
<dbReference type="InterPro" id="IPR008816">
    <property type="entry name" value="Gly_zipper_2TM_dom"/>
</dbReference>
<reference evidence="9" key="2">
    <citation type="submission" date="2020-09" db="EMBL/GenBank/DDBJ databases">
        <authorList>
            <person name="Sun Q."/>
            <person name="Kim S."/>
        </authorList>
    </citation>
    <scope>NUCLEOTIDE SEQUENCE</scope>
    <source>
        <strain evidence="9">KCTC 42651</strain>
    </source>
</reference>
<evidence type="ECO:0000256" key="5">
    <source>
        <dbReference type="ARBA" id="ARBA00023288"/>
    </source>
</evidence>
<dbReference type="AlphaFoldDB" id="A0A918XS82"/>
<keyword evidence="5" id="KW-0449">Lipoprotein</keyword>
<evidence type="ECO:0000259" key="7">
    <source>
        <dbReference type="Pfam" id="PF05433"/>
    </source>
</evidence>
<keyword evidence="10" id="KW-1185">Reference proteome</keyword>
<accession>A0A918XS82</accession>